<organism evidence="1 2">
    <name type="scientific">Adineta steineri</name>
    <dbReference type="NCBI Taxonomy" id="433720"/>
    <lineage>
        <taxon>Eukaryota</taxon>
        <taxon>Metazoa</taxon>
        <taxon>Spiralia</taxon>
        <taxon>Gnathifera</taxon>
        <taxon>Rotifera</taxon>
        <taxon>Eurotatoria</taxon>
        <taxon>Bdelloidea</taxon>
        <taxon>Adinetida</taxon>
        <taxon>Adinetidae</taxon>
        <taxon>Adineta</taxon>
    </lineage>
</organism>
<accession>A0A815TSF1</accession>
<protein>
    <submittedName>
        <fullName evidence="1">Uncharacterized protein</fullName>
    </submittedName>
</protein>
<comment type="caution">
    <text evidence="1">The sequence shown here is derived from an EMBL/GenBank/DDBJ whole genome shotgun (WGS) entry which is preliminary data.</text>
</comment>
<name>A0A815TSF1_9BILA</name>
<evidence type="ECO:0000313" key="2">
    <source>
        <dbReference type="Proteomes" id="UP000663860"/>
    </source>
</evidence>
<proteinExistence type="predicted"/>
<dbReference type="AlphaFoldDB" id="A0A815TSF1"/>
<reference evidence="1" key="1">
    <citation type="submission" date="2021-02" db="EMBL/GenBank/DDBJ databases">
        <authorList>
            <person name="Nowell W R."/>
        </authorList>
    </citation>
    <scope>NUCLEOTIDE SEQUENCE</scope>
</reference>
<feature type="non-terminal residue" evidence="1">
    <location>
        <position position="1"/>
    </location>
</feature>
<dbReference type="Proteomes" id="UP000663860">
    <property type="component" value="Unassembled WGS sequence"/>
</dbReference>
<gene>
    <name evidence="1" type="ORF">IZO911_LOCUS45365</name>
</gene>
<evidence type="ECO:0000313" key="1">
    <source>
        <dbReference type="EMBL" id="CAF1508947.1"/>
    </source>
</evidence>
<dbReference type="EMBL" id="CAJNOE010004092">
    <property type="protein sequence ID" value="CAF1508947.1"/>
    <property type="molecule type" value="Genomic_DNA"/>
</dbReference>
<sequence length="32" mass="3952">GFYNNVYEALWSMRDNMWSDVVRVRNVLSDEW</sequence>